<dbReference type="GO" id="GO:0005886">
    <property type="term" value="C:plasma membrane"/>
    <property type="evidence" value="ECO:0007669"/>
    <property type="project" value="TreeGrafter"/>
</dbReference>
<reference evidence="8 9" key="1">
    <citation type="submission" date="2018-08" db="EMBL/GenBank/DDBJ databases">
        <title>Henriciella mobilis sp. nov., isolated from seawater.</title>
        <authorList>
            <person name="Cheng H."/>
            <person name="Wu Y.-H."/>
            <person name="Xu X.-W."/>
            <person name="Guo L.-L."/>
        </authorList>
    </citation>
    <scope>NUCLEOTIDE SEQUENCE [LARGE SCALE GENOMIC DNA]</scope>
    <source>
        <strain evidence="8 9">CCUG66934</strain>
    </source>
</reference>
<dbReference type="EMBL" id="QWGB01000009">
    <property type="protein sequence ID" value="RIJ21244.1"/>
    <property type="molecule type" value="Genomic_DNA"/>
</dbReference>
<keyword evidence="3" id="KW-0862">Zinc</keyword>
<keyword evidence="3" id="KW-0864">Zinc transport</keyword>
<evidence type="ECO:0000256" key="6">
    <source>
        <dbReference type="SAM" id="Phobius"/>
    </source>
</evidence>
<keyword evidence="2 6" id="KW-0812">Transmembrane</keyword>
<organism evidence="8 9">
    <name type="scientific">Henriciella barbarensis</name>
    <dbReference type="NCBI Taxonomy" id="86342"/>
    <lineage>
        <taxon>Bacteria</taxon>
        <taxon>Pseudomonadati</taxon>
        <taxon>Pseudomonadota</taxon>
        <taxon>Alphaproteobacteria</taxon>
        <taxon>Hyphomonadales</taxon>
        <taxon>Hyphomonadaceae</taxon>
        <taxon>Henriciella</taxon>
    </lineage>
</organism>
<dbReference type="RefSeq" id="WP_119380396.1">
    <property type="nucleotide sequence ID" value="NZ_QWGB01000009.1"/>
</dbReference>
<feature type="transmembrane region" description="Helical" evidence="6">
    <location>
        <begin position="86"/>
        <end position="103"/>
    </location>
</feature>
<feature type="transmembrane region" description="Helical" evidence="6">
    <location>
        <begin position="54"/>
        <end position="74"/>
    </location>
</feature>
<comment type="caution">
    <text evidence="8">The sequence shown here is derived from an EMBL/GenBank/DDBJ whole genome shotgun (WGS) entry which is preliminary data.</text>
</comment>
<dbReference type="InterPro" id="IPR058533">
    <property type="entry name" value="Cation_efflux_TM"/>
</dbReference>
<dbReference type="Gene3D" id="1.20.1510.10">
    <property type="entry name" value="Cation efflux protein transmembrane domain"/>
    <property type="match status" value="1"/>
</dbReference>
<evidence type="ECO:0000256" key="2">
    <source>
        <dbReference type="ARBA" id="ARBA00022692"/>
    </source>
</evidence>
<evidence type="ECO:0000256" key="3">
    <source>
        <dbReference type="ARBA" id="ARBA00022906"/>
    </source>
</evidence>
<name>A0A399QSN2_9PROT</name>
<dbReference type="Pfam" id="PF01545">
    <property type="entry name" value="Cation_efflux"/>
    <property type="match status" value="1"/>
</dbReference>
<proteinExistence type="predicted"/>
<dbReference type="AlphaFoldDB" id="A0A399QSN2"/>
<keyword evidence="3" id="KW-0813">Transport</keyword>
<dbReference type="PANTHER" id="PTHR11562:SF17">
    <property type="entry name" value="RE54080P-RELATED"/>
    <property type="match status" value="1"/>
</dbReference>
<keyword evidence="9" id="KW-1185">Reference proteome</keyword>
<gene>
    <name evidence="8" type="ORF">D1224_13030</name>
</gene>
<dbReference type="InterPro" id="IPR027469">
    <property type="entry name" value="Cation_efflux_TMD_sf"/>
</dbReference>
<feature type="transmembrane region" description="Helical" evidence="6">
    <location>
        <begin position="109"/>
        <end position="131"/>
    </location>
</feature>
<protein>
    <submittedName>
        <fullName evidence="8">Cation transporter</fullName>
    </submittedName>
</protein>
<dbReference type="Proteomes" id="UP000265431">
    <property type="component" value="Unassembled WGS sequence"/>
</dbReference>
<evidence type="ECO:0000256" key="5">
    <source>
        <dbReference type="ARBA" id="ARBA00023136"/>
    </source>
</evidence>
<evidence type="ECO:0000256" key="4">
    <source>
        <dbReference type="ARBA" id="ARBA00022989"/>
    </source>
</evidence>
<feature type="transmembrane region" description="Helical" evidence="6">
    <location>
        <begin position="174"/>
        <end position="193"/>
    </location>
</feature>
<comment type="subcellular location">
    <subcellularLocation>
        <location evidence="1">Membrane</location>
        <topology evidence="1">Multi-pass membrane protein</topology>
    </subcellularLocation>
</comment>
<evidence type="ECO:0000259" key="7">
    <source>
        <dbReference type="Pfam" id="PF01545"/>
    </source>
</evidence>
<feature type="domain" description="Cation efflux protein transmembrane" evidence="7">
    <location>
        <begin position="21"/>
        <end position="198"/>
    </location>
</feature>
<keyword evidence="3" id="KW-0406">Ion transport</keyword>
<feature type="transmembrane region" description="Helical" evidence="6">
    <location>
        <begin position="20"/>
        <end position="42"/>
    </location>
</feature>
<evidence type="ECO:0000313" key="9">
    <source>
        <dbReference type="Proteomes" id="UP000265431"/>
    </source>
</evidence>
<dbReference type="OrthoDB" id="9799649at2"/>
<dbReference type="PANTHER" id="PTHR11562">
    <property type="entry name" value="CATION EFFLUX PROTEIN/ ZINC TRANSPORTER"/>
    <property type="match status" value="1"/>
</dbReference>
<dbReference type="InterPro" id="IPR050681">
    <property type="entry name" value="CDF/SLC30A"/>
</dbReference>
<keyword evidence="5 6" id="KW-0472">Membrane</keyword>
<feature type="transmembrane region" description="Helical" evidence="6">
    <location>
        <begin position="151"/>
        <end position="168"/>
    </location>
</feature>
<dbReference type="GO" id="GO:0005385">
    <property type="term" value="F:zinc ion transmembrane transporter activity"/>
    <property type="evidence" value="ECO:0007669"/>
    <property type="project" value="TreeGrafter"/>
</dbReference>
<evidence type="ECO:0000313" key="8">
    <source>
        <dbReference type="EMBL" id="RIJ21244.1"/>
    </source>
</evidence>
<dbReference type="SUPFAM" id="SSF161111">
    <property type="entry name" value="Cation efflux protein transmembrane domain-like"/>
    <property type="match status" value="1"/>
</dbReference>
<keyword evidence="4 6" id="KW-1133">Transmembrane helix</keyword>
<sequence length="214" mass="21974">MSDCCGQSSFDGTSISYRRALLAVIAINAIMFIVELSAGYLARSQALKADALDFGGDAATYAISLAVIGMSASVRAKASLFKAGSLALIALFILGSTIARVFSDGSPETITMSIIGGLALAANLLSVLILLRWRDGDSNVRSVWLCSRNDAIGNVGVIAAAGTVALTGSPWPDLIVAALLAGLFLRSSWAITLQAVGELRQQKSGAGCSSAKAS</sequence>
<evidence type="ECO:0000256" key="1">
    <source>
        <dbReference type="ARBA" id="ARBA00004141"/>
    </source>
</evidence>
<accession>A0A399QSN2</accession>